<feature type="non-terminal residue" evidence="2">
    <location>
        <position position="139"/>
    </location>
</feature>
<accession>A0A0G4LEZ3</accession>
<evidence type="ECO:0000313" key="2">
    <source>
        <dbReference type="EMBL" id="CRK20613.1"/>
    </source>
</evidence>
<evidence type="ECO:0000256" key="1">
    <source>
        <dbReference type="SAM" id="MobiDB-lite"/>
    </source>
</evidence>
<feature type="region of interest" description="Disordered" evidence="1">
    <location>
        <begin position="37"/>
        <end position="81"/>
    </location>
</feature>
<dbReference type="AlphaFoldDB" id="A0A0G4LEZ3"/>
<proteinExistence type="predicted"/>
<dbReference type="EMBL" id="CVQH01011736">
    <property type="protein sequence ID" value="CRK20613.1"/>
    <property type="molecule type" value="Genomic_DNA"/>
</dbReference>
<organism evidence="2 3">
    <name type="scientific">Verticillium longisporum</name>
    <name type="common">Verticillium dahliae var. longisporum</name>
    <dbReference type="NCBI Taxonomy" id="100787"/>
    <lineage>
        <taxon>Eukaryota</taxon>
        <taxon>Fungi</taxon>
        <taxon>Dikarya</taxon>
        <taxon>Ascomycota</taxon>
        <taxon>Pezizomycotina</taxon>
        <taxon>Sordariomycetes</taxon>
        <taxon>Hypocreomycetidae</taxon>
        <taxon>Glomerellales</taxon>
        <taxon>Plectosphaerellaceae</taxon>
        <taxon>Verticillium</taxon>
    </lineage>
</organism>
<feature type="non-terminal residue" evidence="2">
    <location>
        <position position="1"/>
    </location>
</feature>
<evidence type="ECO:0000313" key="3">
    <source>
        <dbReference type="Proteomes" id="UP000044602"/>
    </source>
</evidence>
<reference evidence="2 3" key="1">
    <citation type="submission" date="2015-05" db="EMBL/GenBank/DDBJ databases">
        <authorList>
            <person name="Wang D.B."/>
            <person name="Wang M."/>
        </authorList>
    </citation>
    <scope>NUCLEOTIDE SEQUENCE [LARGE SCALE GENOMIC DNA]</scope>
    <source>
        <strain evidence="2">VL1</strain>
    </source>
</reference>
<keyword evidence="3" id="KW-1185">Reference proteome</keyword>
<feature type="compositionally biased region" description="Low complexity" evidence="1">
    <location>
        <begin position="63"/>
        <end position="81"/>
    </location>
</feature>
<gene>
    <name evidence="2" type="ORF">BN1708_017813</name>
</gene>
<protein>
    <submittedName>
        <fullName evidence="2">Uncharacterized protein</fullName>
    </submittedName>
</protein>
<dbReference type="Proteomes" id="UP000044602">
    <property type="component" value="Unassembled WGS sequence"/>
</dbReference>
<sequence length="139" mass="15891">PAAASSSSPVHFRGSHPDACHCGSVFRVQGAVHLDATARDDPRAHAYHELGRPSSHHHRRQGRQGQQQLGRPGHQLQVRQRQGQVLPLPLRLRRARRRLPGHRWLDRRPKGAQVLGRRCLHQLHRDGRQRGLHSWLLLL</sequence>
<name>A0A0G4LEZ3_VERLO</name>
<feature type="compositionally biased region" description="Basic and acidic residues" evidence="1">
    <location>
        <begin position="37"/>
        <end position="51"/>
    </location>
</feature>